<feature type="transmembrane region" description="Helical" evidence="7">
    <location>
        <begin position="429"/>
        <end position="448"/>
    </location>
</feature>
<dbReference type="PROSITE" id="PS51202">
    <property type="entry name" value="RCK_C"/>
    <property type="match status" value="2"/>
</dbReference>
<dbReference type="OrthoDB" id="9765532at2"/>
<name>L8JX59_9BACT</name>
<evidence type="ECO:0000256" key="2">
    <source>
        <dbReference type="ARBA" id="ARBA00022448"/>
    </source>
</evidence>
<dbReference type="Proteomes" id="UP000011135">
    <property type="component" value="Unassembled WGS sequence"/>
</dbReference>
<feature type="transmembrane region" description="Helical" evidence="7">
    <location>
        <begin position="404"/>
        <end position="423"/>
    </location>
</feature>
<dbReference type="InterPro" id="IPR036721">
    <property type="entry name" value="RCK_C_sf"/>
</dbReference>
<dbReference type="InterPro" id="IPR051679">
    <property type="entry name" value="DASS-Related_Transporters"/>
</dbReference>
<keyword evidence="5 7" id="KW-1133">Transmembrane helix</keyword>
<dbReference type="PANTHER" id="PTHR43652">
    <property type="entry name" value="BASIC AMINO ACID ANTIPORTER YFCC-RELATED"/>
    <property type="match status" value="1"/>
</dbReference>
<evidence type="ECO:0000313" key="10">
    <source>
        <dbReference type="Proteomes" id="UP000011135"/>
    </source>
</evidence>
<comment type="subcellular location">
    <subcellularLocation>
        <location evidence="1">Membrane</location>
        <topology evidence="1">Multi-pass membrane protein</topology>
    </subcellularLocation>
</comment>
<dbReference type="GO" id="GO:0006813">
    <property type="term" value="P:potassium ion transport"/>
    <property type="evidence" value="ECO:0007669"/>
    <property type="project" value="InterPro"/>
</dbReference>
<feature type="transmembrane region" description="Helical" evidence="7">
    <location>
        <begin position="6"/>
        <end position="21"/>
    </location>
</feature>
<evidence type="ECO:0000256" key="1">
    <source>
        <dbReference type="ARBA" id="ARBA00004141"/>
    </source>
</evidence>
<feature type="transmembrane region" description="Helical" evidence="7">
    <location>
        <begin position="536"/>
        <end position="554"/>
    </location>
</feature>
<sequence>MTPDAIITLCVIVGAIILFATEIISIDLVALLIMVTLILTGVISPEEGVEGFSNKATVTVAFMFILSAALLKTGALQLLAHRLSKTFRYNFNYGIVMMMILIAVISAFVNNTPVVAVFIPVIVQIANVSGQSPSKMLIPLSFASIFGGCCTLIGTSTNILVSGIAEKAGLPPISMFELTPLGLIFLLAGITYMVFLGIRLLPFRKEEKDLTAKFGLRNYLTEIELLENGDSVGKRIMESELVKELEMDIIEVRRNGNFTLPPGDFILQAHDVLKVRCDVEKIKSLKDREKILVNSSVKIGDDDLKGTNSTLVEMVITSNSELDGKKLRDVDFRRRFRAAPLAIRHREEVVREHLYDVRLKAGDVILAEVKTHFVKELKQLENLQDAPFILLSEDSITDFDKKRFSIVVLTVLAIVLLATLNIVDIMVGAIAGVSLLVLLGCLSMREAYESVSWKIIFLLAGALSLGTAMINTGLDRMIAETLVQNLGQWGPVAIVSGLYLVTSFMTEIMSNNAAAALLAPIAIAIAQSMGLEPMPFLMAITFAASASFMTPVGYQTNTMVYSAGQYKFMDFIKVGTLLNILFWIIATIFIPLIYKF</sequence>
<evidence type="ECO:0000256" key="3">
    <source>
        <dbReference type="ARBA" id="ARBA00022692"/>
    </source>
</evidence>
<reference evidence="9 10" key="1">
    <citation type="submission" date="2012-12" db="EMBL/GenBank/DDBJ databases">
        <title>Genome assembly of Fulvivirga imtechensis AK7.</title>
        <authorList>
            <person name="Nupur N."/>
            <person name="Khatri I."/>
            <person name="Kumar R."/>
            <person name="Subramanian S."/>
            <person name="Pinnaka A."/>
        </authorList>
    </citation>
    <scope>NUCLEOTIDE SEQUENCE [LARGE SCALE GENOMIC DNA]</scope>
    <source>
        <strain evidence="9 10">AK7</strain>
    </source>
</reference>
<dbReference type="Pfam" id="PF03600">
    <property type="entry name" value="CitMHS"/>
    <property type="match status" value="1"/>
</dbReference>
<feature type="transmembrane region" description="Helical" evidence="7">
    <location>
        <begin position="181"/>
        <end position="201"/>
    </location>
</feature>
<dbReference type="Pfam" id="PF02080">
    <property type="entry name" value="TrkA_C"/>
    <property type="match status" value="2"/>
</dbReference>
<feature type="domain" description="RCK C-terminal" evidence="8">
    <location>
        <begin position="299"/>
        <end position="383"/>
    </location>
</feature>
<feature type="transmembrane region" description="Helical" evidence="7">
    <location>
        <begin position="486"/>
        <end position="506"/>
    </location>
</feature>
<feature type="domain" description="RCK C-terminal" evidence="8">
    <location>
        <begin position="207"/>
        <end position="291"/>
    </location>
</feature>
<proteinExistence type="predicted"/>
<dbReference type="RefSeq" id="WP_009577951.1">
    <property type="nucleotide sequence ID" value="NZ_AMZN01000006.1"/>
</dbReference>
<comment type="caution">
    <text evidence="9">The sequence shown here is derived from an EMBL/GenBank/DDBJ whole genome shotgun (WGS) entry which is preliminary data.</text>
</comment>
<feature type="transmembrane region" description="Helical" evidence="7">
    <location>
        <begin position="114"/>
        <end position="130"/>
    </location>
</feature>
<keyword evidence="2" id="KW-0813">Transport</keyword>
<dbReference type="GO" id="GO:0008324">
    <property type="term" value="F:monoatomic cation transmembrane transporter activity"/>
    <property type="evidence" value="ECO:0007669"/>
    <property type="project" value="InterPro"/>
</dbReference>
<keyword evidence="6 7" id="KW-0472">Membrane</keyword>
<feature type="transmembrane region" description="Helical" evidence="7">
    <location>
        <begin position="513"/>
        <end position="530"/>
    </location>
</feature>
<dbReference type="GO" id="GO:0005886">
    <property type="term" value="C:plasma membrane"/>
    <property type="evidence" value="ECO:0007669"/>
    <property type="project" value="TreeGrafter"/>
</dbReference>
<evidence type="ECO:0000256" key="4">
    <source>
        <dbReference type="ARBA" id="ARBA00022737"/>
    </source>
</evidence>
<feature type="transmembrane region" description="Helical" evidence="7">
    <location>
        <begin position="137"/>
        <end position="161"/>
    </location>
</feature>
<dbReference type="InterPro" id="IPR006037">
    <property type="entry name" value="RCK_C"/>
</dbReference>
<feature type="transmembrane region" description="Helical" evidence="7">
    <location>
        <begin position="56"/>
        <end position="79"/>
    </location>
</feature>
<dbReference type="InterPro" id="IPR031312">
    <property type="entry name" value="Na/sul_symport_CS"/>
</dbReference>
<keyword evidence="10" id="KW-1185">Reference proteome</keyword>
<protein>
    <submittedName>
        <fullName evidence="9">Sulfate permease, Trk-type</fullName>
    </submittedName>
</protein>
<evidence type="ECO:0000256" key="5">
    <source>
        <dbReference type="ARBA" id="ARBA00022989"/>
    </source>
</evidence>
<organism evidence="9 10">
    <name type="scientific">Fulvivirga imtechensis AK7</name>
    <dbReference type="NCBI Taxonomy" id="1237149"/>
    <lineage>
        <taxon>Bacteria</taxon>
        <taxon>Pseudomonadati</taxon>
        <taxon>Bacteroidota</taxon>
        <taxon>Cytophagia</taxon>
        <taxon>Cytophagales</taxon>
        <taxon>Fulvivirgaceae</taxon>
        <taxon>Fulvivirga</taxon>
    </lineage>
</organism>
<evidence type="ECO:0000256" key="7">
    <source>
        <dbReference type="SAM" id="Phobius"/>
    </source>
</evidence>
<evidence type="ECO:0000259" key="8">
    <source>
        <dbReference type="PROSITE" id="PS51202"/>
    </source>
</evidence>
<dbReference type="PANTHER" id="PTHR43652:SF2">
    <property type="entry name" value="BASIC AMINO ACID ANTIPORTER YFCC-RELATED"/>
    <property type="match status" value="1"/>
</dbReference>
<evidence type="ECO:0000313" key="9">
    <source>
        <dbReference type="EMBL" id="ELR73370.1"/>
    </source>
</evidence>
<feature type="transmembrane region" description="Helical" evidence="7">
    <location>
        <begin position="574"/>
        <end position="594"/>
    </location>
</feature>
<dbReference type="Gene3D" id="3.30.70.1450">
    <property type="entry name" value="Regulator of K+ conductance, C-terminal domain"/>
    <property type="match status" value="2"/>
</dbReference>
<feature type="transmembrane region" description="Helical" evidence="7">
    <location>
        <begin position="455"/>
        <end position="474"/>
    </location>
</feature>
<dbReference type="eggNOG" id="COG0471">
    <property type="taxonomic scope" value="Bacteria"/>
</dbReference>
<dbReference type="STRING" id="1237149.C900_04222"/>
<keyword evidence="4" id="KW-0677">Repeat</keyword>
<dbReference type="PROSITE" id="PS01271">
    <property type="entry name" value="NA_SULFATE"/>
    <property type="match status" value="1"/>
</dbReference>
<dbReference type="InterPro" id="IPR004680">
    <property type="entry name" value="Cit_transptr-like_dom"/>
</dbReference>
<feature type="transmembrane region" description="Helical" evidence="7">
    <location>
        <begin position="91"/>
        <end position="108"/>
    </location>
</feature>
<dbReference type="SUPFAM" id="SSF116726">
    <property type="entry name" value="TrkA C-terminal domain-like"/>
    <property type="match status" value="2"/>
</dbReference>
<evidence type="ECO:0000256" key="6">
    <source>
        <dbReference type="ARBA" id="ARBA00023136"/>
    </source>
</evidence>
<keyword evidence="3 7" id="KW-0812">Transmembrane</keyword>
<dbReference type="PATRIC" id="fig|1237149.3.peg.506"/>
<accession>L8JX59</accession>
<gene>
    <name evidence="9" type="ORF">C900_04222</name>
</gene>
<dbReference type="EMBL" id="AMZN01000006">
    <property type="protein sequence ID" value="ELR73370.1"/>
    <property type="molecule type" value="Genomic_DNA"/>
</dbReference>
<dbReference type="AlphaFoldDB" id="L8JX59"/>